<keyword evidence="3 6" id="KW-0863">Zinc-finger</keyword>
<evidence type="ECO:0000256" key="3">
    <source>
        <dbReference type="ARBA" id="ARBA00022771"/>
    </source>
</evidence>
<feature type="non-terminal residue" evidence="8">
    <location>
        <position position="158"/>
    </location>
</feature>
<evidence type="ECO:0000259" key="7">
    <source>
        <dbReference type="PROSITE" id="PS50157"/>
    </source>
</evidence>
<dbReference type="InterPro" id="IPR036236">
    <property type="entry name" value="Znf_C2H2_sf"/>
</dbReference>
<comment type="caution">
    <text evidence="8">The sequence shown here is derived from an EMBL/GenBank/DDBJ whole genome shotgun (WGS) entry which is preliminary data.</text>
</comment>
<sequence>ASKLKRHVRSHTGERPFQCCQCSYASRDTYKLKRHMRTHSDAEKSRLWWVLDTAVLDISYLGLTGESHANWGLSCEKGQLGAKETLSAQVSFGKDQAWRGNHFVVYVAGEKPYECHVCHARFTQSGTMKMHTQQKHGENIPKHQCPHCATIIARKSDL</sequence>
<evidence type="ECO:0000256" key="4">
    <source>
        <dbReference type="ARBA" id="ARBA00022833"/>
    </source>
</evidence>
<name>A0ABQ9VLF7_SAGOE</name>
<evidence type="ECO:0000256" key="2">
    <source>
        <dbReference type="ARBA" id="ARBA00022737"/>
    </source>
</evidence>
<evidence type="ECO:0000313" key="8">
    <source>
        <dbReference type="EMBL" id="KAK2110216.1"/>
    </source>
</evidence>
<evidence type="ECO:0000256" key="6">
    <source>
        <dbReference type="PROSITE-ProRule" id="PRU00042"/>
    </source>
</evidence>
<dbReference type="PANTHER" id="PTHR24388">
    <property type="entry name" value="ZINC FINGER PROTEIN"/>
    <property type="match status" value="1"/>
</dbReference>
<reference evidence="8 9" key="1">
    <citation type="submission" date="2023-05" db="EMBL/GenBank/DDBJ databases">
        <title>B98-5 Cell Line De Novo Hybrid Assembly: An Optical Mapping Approach.</title>
        <authorList>
            <person name="Kananen K."/>
            <person name="Auerbach J.A."/>
            <person name="Kautto E."/>
            <person name="Blachly J.S."/>
        </authorList>
    </citation>
    <scope>NUCLEOTIDE SEQUENCE [LARGE SCALE GENOMIC DNA]</scope>
    <source>
        <strain evidence="8">B95-8</strain>
        <tissue evidence="8">Cell line</tissue>
    </source>
</reference>
<dbReference type="EMBL" id="JASSZA010000005">
    <property type="protein sequence ID" value="KAK2110216.1"/>
    <property type="molecule type" value="Genomic_DNA"/>
</dbReference>
<keyword evidence="2" id="KW-0677">Repeat</keyword>
<feature type="domain" description="C2H2-type" evidence="7">
    <location>
        <begin position="113"/>
        <end position="141"/>
    </location>
</feature>
<feature type="non-terminal residue" evidence="8">
    <location>
        <position position="1"/>
    </location>
</feature>
<dbReference type="SUPFAM" id="SSF57667">
    <property type="entry name" value="beta-beta-alpha zinc fingers"/>
    <property type="match status" value="2"/>
</dbReference>
<organism evidence="8 9">
    <name type="scientific">Saguinus oedipus</name>
    <name type="common">Cotton-top tamarin</name>
    <name type="synonym">Oedipomidas oedipus</name>
    <dbReference type="NCBI Taxonomy" id="9490"/>
    <lineage>
        <taxon>Eukaryota</taxon>
        <taxon>Metazoa</taxon>
        <taxon>Chordata</taxon>
        <taxon>Craniata</taxon>
        <taxon>Vertebrata</taxon>
        <taxon>Euteleostomi</taxon>
        <taxon>Mammalia</taxon>
        <taxon>Eutheria</taxon>
        <taxon>Euarchontoglires</taxon>
        <taxon>Primates</taxon>
        <taxon>Haplorrhini</taxon>
        <taxon>Platyrrhini</taxon>
        <taxon>Cebidae</taxon>
        <taxon>Callitrichinae</taxon>
        <taxon>Saguinus</taxon>
    </lineage>
</organism>
<proteinExistence type="predicted"/>
<evidence type="ECO:0000256" key="1">
    <source>
        <dbReference type="ARBA" id="ARBA00022723"/>
    </source>
</evidence>
<keyword evidence="1" id="KW-0479">Metal-binding</keyword>
<keyword evidence="4" id="KW-0862">Zinc</keyword>
<accession>A0ABQ9VLF7</accession>
<dbReference type="InterPro" id="IPR050527">
    <property type="entry name" value="Snail/Krueppel_Znf"/>
</dbReference>
<evidence type="ECO:0000313" key="9">
    <source>
        <dbReference type="Proteomes" id="UP001266305"/>
    </source>
</evidence>
<dbReference type="SMART" id="SM00355">
    <property type="entry name" value="ZnF_C2H2"/>
    <property type="match status" value="2"/>
</dbReference>
<evidence type="ECO:0000256" key="5">
    <source>
        <dbReference type="ARBA" id="ARBA00023242"/>
    </source>
</evidence>
<dbReference type="InterPro" id="IPR013087">
    <property type="entry name" value="Znf_C2H2_type"/>
</dbReference>
<protein>
    <recommendedName>
        <fullName evidence="7">C2H2-type domain-containing protein</fullName>
    </recommendedName>
</protein>
<keyword evidence="9" id="KW-1185">Reference proteome</keyword>
<dbReference type="Proteomes" id="UP001266305">
    <property type="component" value="Unassembled WGS sequence"/>
</dbReference>
<dbReference type="PANTHER" id="PTHR24388:SF46">
    <property type="entry name" value="CCCTC-BINDING FACTOR"/>
    <property type="match status" value="1"/>
</dbReference>
<feature type="domain" description="C2H2-type" evidence="7">
    <location>
        <begin position="17"/>
        <end position="44"/>
    </location>
</feature>
<keyword evidence="5" id="KW-0539">Nucleus</keyword>
<dbReference type="Gene3D" id="3.30.160.60">
    <property type="entry name" value="Classic Zinc Finger"/>
    <property type="match status" value="3"/>
</dbReference>
<gene>
    <name evidence="8" type="ORF">P7K49_009962</name>
</gene>
<dbReference type="PROSITE" id="PS00028">
    <property type="entry name" value="ZINC_FINGER_C2H2_1"/>
    <property type="match status" value="1"/>
</dbReference>
<dbReference type="PROSITE" id="PS50157">
    <property type="entry name" value="ZINC_FINGER_C2H2_2"/>
    <property type="match status" value="3"/>
</dbReference>
<feature type="domain" description="C2H2-type" evidence="7">
    <location>
        <begin position="1"/>
        <end position="16"/>
    </location>
</feature>